<dbReference type="GO" id="GO:0005886">
    <property type="term" value="C:plasma membrane"/>
    <property type="evidence" value="ECO:0007669"/>
    <property type="project" value="TreeGrafter"/>
</dbReference>
<feature type="compositionally biased region" description="Low complexity" evidence="3">
    <location>
        <begin position="321"/>
        <end position="334"/>
    </location>
</feature>
<dbReference type="GO" id="GO:0005085">
    <property type="term" value="F:guanyl-nucleotide exchange factor activity"/>
    <property type="evidence" value="ECO:0007669"/>
    <property type="project" value="UniProtKB-KW"/>
</dbReference>
<keyword evidence="1 2" id="KW-0344">Guanine-nucleotide releasing factor</keyword>
<evidence type="ECO:0000256" key="3">
    <source>
        <dbReference type="SAM" id="MobiDB-lite"/>
    </source>
</evidence>
<feature type="region of interest" description="Disordered" evidence="3">
    <location>
        <begin position="69"/>
        <end position="180"/>
    </location>
</feature>
<dbReference type="GO" id="GO:0007265">
    <property type="term" value="P:Ras protein signal transduction"/>
    <property type="evidence" value="ECO:0007669"/>
    <property type="project" value="TreeGrafter"/>
</dbReference>
<dbReference type="PROSITE" id="PS50212">
    <property type="entry name" value="RASGEF_NTER"/>
    <property type="match status" value="1"/>
</dbReference>
<dbReference type="SMART" id="SM00147">
    <property type="entry name" value="RasGEF"/>
    <property type="match status" value="1"/>
</dbReference>
<feature type="region of interest" description="Disordered" evidence="3">
    <location>
        <begin position="379"/>
        <end position="410"/>
    </location>
</feature>
<feature type="compositionally biased region" description="Polar residues" evidence="3">
    <location>
        <begin position="595"/>
        <end position="619"/>
    </location>
</feature>
<dbReference type="InterPro" id="IPR000651">
    <property type="entry name" value="Ras-like_Gua-exchang_fac_N"/>
</dbReference>
<dbReference type="Pfam" id="PF00617">
    <property type="entry name" value="RasGEF"/>
    <property type="match status" value="1"/>
</dbReference>
<feature type="compositionally biased region" description="Low complexity" evidence="3">
    <location>
        <begin position="574"/>
        <end position="594"/>
    </location>
</feature>
<dbReference type="CDD" id="cd00155">
    <property type="entry name" value="RasGEF"/>
    <property type="match status" value="1"/>
</dbReference>
<feature type="compositionally biased region" description="Basic and acidic residues" evidence="3">
    <location>
        <begin position="112"/>
        <end position="145"/>
    </location>
</feature>
<dbReference type="SUPFAM" id="SSF48366">
    <property type="entry name" value="Ras GEF"/>
    <property type="match status" value="1"/>
</dbReference>
<dbReference type="InterPro" id="IPR023578">
    <property type="entry name" value="Ras_GEF_dom_sf"/>
</dbReference>
<dbReference type="PROSITE" id="PS50009">
    <property type="entry name" value="RASGEF_CAT"/>
    <property type="match status" value="1"/>
</dbReference>
<feature type="compositionally biased region" description="Low complexity" evidence="3">
    <location>
        <begin position="1279"/>
        <end position="1289"/>
    </location>
</feature>
<dbReference type="OrthoDB" id="28357at2759"/>
<dbReference type="Gene3D" id="1.20.870.10">
    <property type="entry name" value="Son of sevenless (SoS) protein Chain: S domain 1"/>
    <property type="match status" value="1"/>
</dbReference>
<feature type="region of interest" description="Disordered" evidence="3">
    <location>
        <begin position="1"/>
        <end position="29"/>
    </location>
</feature>
<feature type="compositionally biased region" description="Low complexity" evidence="3">
    <location>
        <begin position="69"/>
        <end position="79"/>
    </location>
</feature>
<feature type="region of interest" description="Disordered" evidence="3">
    <location>
        <begin position="964"/>
        <end position="986"/>
    </location>
</feature>
<proteinExistence type="predicted"/>
<dbReference type="InterPro" id="IPR008937">
    <property type="entry name" value="Ras-like_GEF"/>
</dbReference>
<gene>
    <name evidence="6" type="ORF">C6P46_005110</name>
</gene>
<evidence type="ECO:0008006" key="8">
    <source>
        <dbReference type="Google" id="ProtNLM"/>
    </source>
</evidence>
<feature type="region of interest" description="Disordered" evidence="3">
    <location>
        <begin position="1274"/>
        <end position="1303"/>
    </location>
</feature>
<dbReference type="EMBL" id="PUHQ01000052">
    <property type="protein sequence ID" value="KAG0659619.1"/>
    <property type="molecule type" value="Genomic_DNA"/>
</dbReference>
<dbReference type="InterPro" id="IPR001895">
    <property type="entry name" value="RASGEF_cat_dom"/>
</dbReference>
<feature type="compositionally biased region" description="Acidic residues" evidence="3">
    <location>
        <begin position="15"/>
        <end position="24"/>
    </location>
</feature>
<reference evidence="6 7" key="1">
    <citation type="submission" date="2020-11" db="EMBL/GenBank/DDBJ databases">
        <title>Kefir isolates.</title>
        <authorList>
            <person name="Marcisauskas S."/>
            <person name="Kim Y."/>
            <person name="Blasche S."/>
        </authorList>
    </citation>
    <scope>NUCLEOTIDE SEQUENCE [LARGE SCALE GENOMIC DNA]</scope>
    <source>
        <strain evidence="6 7">KR</strain>
    </source>
</reference>
<feature type="region of interest" description="Disordered" evidence="3">
    <location>
        <begin position="321"/>
        <end position="346"/>
    </location>
</feature>
<dbReference type="Gene3D" id="1.10.840.10">
    <property type="entry name" value="Ras guanine-nucleotide exchange factors catalytic domain"/>
    <property type="match status" value="1"/>
</dbReference>
<evidence type="ECO:0000256" key="2">
    <source>
        <dbReference type="PROSITE-ProRule" id="PRU00168"/>
    </source>
</evidence>
<feature type="region of interest" description="Disordered" evidence="3">
    <location>
        <begin position="219"/>
        <end position="253"/>
    </location>
</feature>
<feature type="compositionally biased region" description="Basic and acidic residues" evidence="3">
    <location>
        <begin position="228"/>
        <end position="240"/>
    </location>
</feature>
<evidence type="ECO:0000256" key="1">
    <source>
        <dbReference type="ARBA" id="ARBA00022658"/>
    </source>
</evidence>
<evidence type="ECO:0000259" key="4">
    <source>
        <dbReference type="PROSITE" id="PS50009"/>
    </source>
</evidence>
<dbReference type="PANTHER" id="PTHR23113:SF354">
    <property type="entry name" value="BUD SITE SELECTION PROTEIN 5"/>
    <property type="match status" value="1"/>
</dbReference>
<dbReference type="SMART" id="SM00229">
    <property type="entry name" value="RasGEFN"/>
    <property type="match status" value="1"/>
</dbReference>
<feature type="domain" description="N-terminal Ras-GEF" evidence="5">
    <location>
        <begin position="756"/>
        <end position="893"/>
    </location>
</feature>
<feature type="region of interest" description="Disordered" evidence="3">
    <location>
        <begin position="899"/>
        <end position="940"/>
    </location>
</feature>
<evidence type="ECO:0000313" key="6">
    <source>
        <dbReference type="EMBL" id="KAG0659619.1"/>
    </source>
</evidence>
<feature type="compositionally biased region" description="Polar residues" evidence="3">
    <location>
        <begin position="561"/>
        <end position="573"/>
    </location>
</feature>
<feature type="non-terminal residue" evidence="6">
    <location>
        <position position="1303"/>
    </location>
</feature>
<feature type="compositionally biased region" description="Low complexity" evidence="3">
    <location>
        <begin position="622"/>
        <end position="633"/>
    </location>
</feature>
<dbReference type="InterPro" id="IPR036964">
    <property type="entry name" value="RASGEF_cat_dom_sf"/>
</dbReference>
<keyword evidence="7" id="KW-1185">Reference proteome</keyword>
<comment type="caution">
    <text evidence="6">The sequence shown here is derived from an EMBL/GenBank/DDBJ whole genome shotgun (WGS) entry which is preliminary data.</text>
</comment>
<feature type="domain" description="Ras-GEF" evidence="4">
    <location>
        <begin position="1020"/>
        <end position="1273"/>
    </location>
</feature>
<evidence type="ECO:0000259" key="5">
    <source>
        <dbReference type="PROSITE" id="PS50212"/>
    </source>
</evidence>
<accession>A0A9P7B4Q4</accession>
<dbReference type="Proteomes" id="UP000777482">
    <property type="component" value="Unassembled WGS sequence"/>
</dbReference>
<organism evidence="6 7">
    <name type="scientific">Rhodotorula mucilaginosa</name>
    <name type="common">Yeast</name>
    <name type="synonym">Rhodotorula rubra</name>
    <dbReference type="NCBI Taxonomy" id="5537"/>
    <lineage>
        <taxon>Eukaryota</taxon>
        <taxon>Fungi</taxon>
        <taxon>Dikarya</taxon>
        <taxon>Basidiomycota</taxon>
        <taxon>Pucciniomycotina</taxon>
        <taxon>Microbotryomycetes</taxon>
        <taxon>Sporidiobolales</taxon>
        <taxon>Sporidiobolaceae</taxon>
        <taxon>Rhodotorula</taxon>
    </lineage>
</organism>
<dbReference type="CDD" id="cd06224">
    <property type="entry name" value="REM"/>
    <property type="match status" value="1"/>
</dbReference>
<name>A0A9P7B4Q4_RHOMI</name>
<protein>
    <recommendedName>
        <fullName evidence="8">Ras GEF</fullName>
    </recommendedName>
</protein>
<dbReference type="PANTHER" id="PTHR23113">
    <property type="entry name" value="GUANINE NUCLEOTIDE EXCHANGE FACTOR"/>
    <property type="match status" value="1"/>
</dbReference>
<dbReference type="Pfam" id="PF00618">
    <property type="entry name" value="RasGEF_N"/>
    <property type="match status" value="1"/>
</dbReference>
<feature type="region of interest" description="Disordered" evidence="3">
    <location>
        <begin position="556"/>
        <end position="646"/>
    </location>
</feature>
<sequence length="1303" mass="138841">QLVNAARDASAPTTPEEEGREGEEEGARDVLVKISRETVILVRVFLERADEHGVVPVLVDDLESSSSVVAAQQMAQQGEARGGGGGVGATRDGEEEEGRDPSSSGTRTRTRTGREDEQEVDRSLTTETDGKKGTATSKDENDVEIRSPGSATAAERNPFSSAAGPASDHSQQRRSTADDEEVVVVHLSSAAAVSDYLSTLHDALRSSLTGLISLVDSSPFSSSSSSLSHDHDDGGAAESHRGRRTRTTRRDGTTAIDLTREAIERVRDVLVVVERVAAAKVASSSTSEEEVVKRLRRGREGLYSATTALVDAAAAAAAARDATLQQQQQPAATENQEEEEDEDKLVPLREAARAVLLSGGECISALDRVVHSLFSASTFAQEDDDKEGSSSSSSSSTRTAQKEEQDTPPSAAALAELVLPRLRTADLRRLGPAKKEERPPKCEADLNLDLDLNADLDPEADRARSAALLSSLGRKAASLGALVLEGGDSRQEQGAALAVTTSRLNLAEEEEKEETAAPLTTSPVATTLVPAALPAPATTDLNSNVKRGSAAAAGATATSLMMRQQSTESAHSQTSSHVTNLSLSSSAALTNHTAETSPRTSLAAHNNNNPQFGTATGTKRISAASSMSNNHAALVSRPSSRNEPQHLPSLAIPARLSSNGSLRDAPMASPSLPFNYALPAPSSLSLLSPTSTSATTGGGGAAAPFSPSSSSALGLGASAHPFAATKHTSGAASSAASGGLWYLERDYEPREISFNADGHVSGGTLRCLVERMTLHDTTIDAGFSNTFLLTFRMFTTPADLARLLWARFDLSPPVHPATGAALSPEELKKWTAQKLTPVRLRVYNLFKTWVEVYWLHDRDGEIVDDLLEWTEGRLRDALPAPSKRLAELVNKRVAGAVKRSSFPPPNEFGMRLGNSSSTSFPAPAGGSGESTSGSTGGRARGLLNRMQSTDRLRQGSISAAKFTSPSFSSGGFGHQTPSPSPDPAATARIPAPSISKNLIAALRPALSGRSPLLNSVAELDPLELARQLTIMESRIYCSIRPEELLAAATSGSDSASCKSPSSADGPAKAVQSVRQMSALSTRLTGWIAETILNEHDQKRRTGLVKFFIKLGNNLLELGNYNALFAVFTALSSSTISRLQKTWDGLAPKYRATFETLRKATDHTRNYAEYRQRVRQALPPCLPFVGLFLTDLIFVYEGNRAERVSPADPDLSLINFDRYHKMARVVGELQRFQSPYALVEVPELQAYLAQELDTLKIGQDAQSLYRQSLMIEPRQGETPSSSAASFVSSHSSHRPGRELLNWRG</sequence>
<evidence type="ECO:0000313" key="7">
    <source>
        <dbReference type="Proteomes" id="UP000777482"/>
    </source>
</evidence>